<dbReference type="InterPro" id="IPR051465">
    <property type="entry name" value="Cell_Envelope_Struct_Comp"/>
</dbReference>
<sequence>MQRKLPAAALAGLMTIGFLATPATATPTESATGQPAGTTAECTAANFADNQAGSQYFEHVRWMQCSGITTGYADNTYRKGTDIDRGESMAFVYRYLNEDFTPGEASFPDAPAGSTHFEAIEWGAAEEITTGYEDGTFQPERAVERGEFASFLYRALDPTTEADPDVNFPDVAESNTHHDAIIWLASEGISTGYKDGNFKAKDPITRGEVAALMSRLDGVINPEDPGTPDPEVPEPEMPAGEPVLLTDPFLQVPEVGQTNVAWFTELKGSQHWVITGDVYGLTAEDLMPTVDKATNSRSGVFQSEANNTQFTVTKAETTQLSRTAEDADSVLSDAPAKEDGIVSRDIFRHEATVTGLEDAGEVEYRVVSLLDGKPVLSETFTLEDAKTAEEDANILLTSDHQAKNNTPANLEWAETVFGPGGIDAVFMAGDLANVPDRASEWFDSENGLAFFPGLQGNAGFEAPNGETYDGGEIIQHAPLYTAIGNHEVQGRIDGMTSLNESFNSPVPREVAEAEYEKVAGEVNPSGDEQVKEQWIEDNSFSTTTYEELFSLPESEAGGEQYYATTVGNTRLISLYSTRIWRSGTADSDPAARQAASRFQEAADTLDDPMAQGHGSFIFETLAVDSDQYRWLQDELASDATTEAENVVVMMHEGPQGLGDNVTPAFAEPTKIEEKDAEGNVTGIRYEYEAKNNKLLTDLTPLIDAEGTTVDLVFNGHSHLWNRFESEHGVNYLETSNVGNSYGAYHELSGDSRPVPGAPWNADNYVEQGSPGGLEPIVPSERPFASLVDPDQDAPYVASNDYSIFTNLDTQAGSVTSFILDTKNPDAQPEVLDVFMLD</sequence>
<reference evidence="4" key="1">
    <citation type="journal article" date="2019" name="Int. J. Syst. Evol. Microbiol.">
        <title>The Global Catalogue of Microorganisms (GCM) 10K type strain sequencing project: providing services to taxonomists for standard genome sequencing and annotation.</title>
        <authorList>
            <consortium name="The Broad Institute Genomics Platform"/>
            <consortium name="The Broad Institute Genome Sequencing Center for Infectious Disease"/>
            <person name="Wu L."/>
            <person name="Ma J."/>
        </authorList>
    </citation>
    <scope>NUCLEOTIDE SEQUENCE [LARGE SCALE GENOMIC DNA]</scope>
    <source>
        <strain evidence="4">CGMCC 1.7064</strain>
    </source>
</reference>
<evidence type="ECO:0000313" key="4">
    <source>
        <dbReference type="Proteomes" id="UP000642509"/>
    </source>
</evidence>
<dbReference type="SUPFAM" id="SSF56300">
    <property type="entry name" value="Metallo-dependent phosphatases"/>
    <property type="match status" value="1"/>
</dbReference>
<gene>
    <name evidence="3" type="ORF">GCM10010977_30450</name>
</gene>
<feature type="domain" description="SLH" evidence="2">
    <location>
        <begin position="103"/>
        <end position="166"/>
    </location>
</feature>
<dbReference type="InterPro" id="IPR029052">
    <property type="entry name" value="Metallo-depent_PP-like"/>
</dbReference>
<evidence type="ECO:0000256" key="1">
    <source>
        <dbReference type="SAM" id="SignalP"/>
    </source>
</evidence>
<dbReference type="Gene3D" id="3.60.21.10">
    <property type="match status" value="1"/>
</dbReference>
<evidence type="ECO:0000259" key="2">
    <source>
        <dbReference type="PROSITE" id="PS51272"/>
    </source>
</evidence>
<dbReference type="PROSITE" id="PS51272">
    <property type="entry name" value="SLH"/>
    <property type="match status" value="3"/>
</dbReference>
<dbReference type="PANTHER" id="PTHR43308">
    <property type="entry name" value="OUTER MEMBRANE PROTEIN ALPHA-RELATED"/>
    <property type="match status" value="1"/>
</dbReference>
<name>A0ABQ2MBK3_9MICC</name>
<organism evidence="3 4">
    <name type="scientific">Citricoccus zhacaiensis</name>
    <dbReference type="NCBI Taxonomy" id="489142"/>
    <lineage>
        <taxon>Bacteria</taxon>
        <taxon>Bacillati</taxon>
        <taxon>Actinomycetota</taxon>
        <taxon>Actinomycetes</taxon>
        <taxon>Micrococcales</taxon>
        <taxon>Micrococcaceae</taxon>
        <taxon>Citricoccus</taxon>
    </lineage>
</organism>
<feature type="domain" description="SLH" evidence="2">
    <location>
        <begin position="167"/>
        <end position="227"/>
    </location>
</feature>
<accession>A0ABQ2MBK3</accession>
<dbReference type="Proteomes" id="UP000642509">
    <property type="component" value="Unassembled WGS sequence"/>
</dbReference>
<comment type="caution">
    <text evidence="3">The sequence shown here is derived from an EMBL/GenBank/DDBJ whole genome shotgun (WGS) entry which is preliminary data.</text>
</comment>
<dbReference type="EMBL" id="BMLQ01000011">
    <property type="protein sequence ID" value="GGO49176.1"/>
    <property type="molecule type" value="Genomic_DNA"/>
</dbReference>
<dbReference type="Pfam" id="PF00395">
    <property type="entry name" value="SLH"/>
    <property type="match status" value="2"/>
</dbReference>
<feature type="chain" id="PRO_5046379713" description="SLH domain-containing protein" evidence="1">
    <location>
        <begin position="26"/>
        <end position="837"/>
    </location>
</feature>
<feature type="signal peptide" evidence="1">
    <location>
        <begin position="1"/>
        <end position="25"/>
    </location>
</feature>
<dbReference type="InterPro" id="IPR004843">
    <property type="entry name" value="Calcineurin-like_PHP"/>
</dbReference>
<protein>
    <recommendedName>
        <fullName evidence="2">SLH domain-containing protein</fullName>
    </recommendedName>
</protein>
<dbReference type="Pfam" id="PF00149">
    <property type="entry name" value="Metallophos"/>
    <property type="match status" value="1"/>
</dbReference>
<dbReference type="RefSeq" id="WP_188806956.1">
    <property type="nucleotide sequence ID" value="NZ_BAAAOU010000015.1"/>
</dbReference>
<proteinExistence type="predicted"/>
<dbReference type="PANTHER" id="PTHR43308:SF5">
    <property type="entry name" value="S-LAYER PROTEIN _ PEPTIDOGLYCAN ENDO-BETA-N-ACETYLGLUCOSAMINIDASE"/>
    <property type="match status" value="1"/>
</dbReference>
<dbReference type="InterPro" id="IPR001119">
    <property type="entry name" value="SLH_dom"/>
</dbReference>
<feature type="domain" description="SLH" evidence="2">
    <location>
        <begin position="43"/>
        <end position="102"/>
    </location>
</feature>
<evidence type="ECO:0000313" key="3">
    <source>
        <dbReference type="EMBL" id="GGO49176.1"/>
    </source>
</evidence>
<keyword evidence="1" id="KW-0732">Signal</keyword>
<keyword evidence="4" id="KW-1185">Reference proteome</keyword>